<protein>
    <recommendedName>
        <fullName evidence="5">Isoprenyl transferase</fullName>
        <ecNumber evidence="5">2.5.1.-</ecNumber>
    </recommendedName>
</protein>
<dbReference type="PANTHER" id="PTHR10291:SF43">
    <property type="entry name" value="DEHYDRODOLICHYL DIPHOSPHATE SYNTHASE COMPLEX SUBUNIT DHDDS"/>
    <property type="match status" value="1"/>
</dbReference>
<feature type="binding site" evidence="5">
    <location>
        <begin position="64"/>
        <end position="67"/>
    </location>
    <ligand>
        <name>substrate</name>
    </ligand>
</feature>
<feature type="binding site" evidence="5">
    <location>
        <position position="80"/>
    </location>
    <ligand>
        <name>substrate</name>
    </ligand>
</feature>
<feature type="binding site" evidence="5">
    <location>
        <position position="68"/>
    </location>
    <ligand>
        <name>substrate</name>
    </ligand>
</feature>
<dbReference type="NCBIfam" id="NF011403">
    <property type="entry name" value="PRK14828.1"/>
    <property type="match status" value="1"/>
</dbReference>
<comment type="cofactor">
    <cofactor evidence="5">
        <name>Mg(2+)</name>
        <dbReference type="ChEBI" id="CHEBI:18420"/>
    </cofactor>
    <text evidence="5">Binds 2 magnesium ions per subunit.</text>
</comment>
<organism evidence="6">
    <name type="scientific">uncultured Arthrobacter sp</name>
    <dbReference type="NCBI Taxonomy" id="114050"/>
    <lineage>
        <taxon>Bacteria</taxon>
        <taxon>Bacillati</taxon>
        <taxon>Actinomycetota</taxon>
        <taxon>Actinomycetes</taxon>
        <taxon>Micrococcales</taxon>
        <taxon>Micrococcaceae</taxon>
        <taxon>Arthrobacter</taxon>
        <taxon>environmental samples</taxon>
    </lineage>
</organism>
<reference evidence="6" key="1">
    <citation type="submission" date="2020-02" db="EMBL/GenBank/DDBJ databases">
        <authorList>
            <person name="Meier V. D."/>
        </authorList>
    </citation>
    <scope>NUCLEOTIDE SEQUENCE</scope>
    <source>
        <strain evidence="6">AVDCRST_MAG83</strain>
    </source>
</reference>
<feature type="binding site" evidence="5">
    <location>
        <begin position="108"/>
        <end position="110"/>
    </location>
    <ligand>
        <name>substrate</name>
    </ligand>
</feature>
<gene>
    <name evidence="6" type="ORF">AVDCRST_MAG83-173</name>
</gene>
<feature type="binding site" evidence="5">
    <location>
        <position position="232"/>
    </location>
    <ligand>
        <name>substrate</name>
    </ligand>
</feature>
<dbReference type="NCBIfam" id="TIGR00055">
    <property type="entry name" value="uppS"/>
    <property type="match status" value="1"/>
</dbReference>
<comment type="caution">
    <text evidence="5">Lacks conserved residue(s) required for the propagation of feature annotation.</text>
</comment>
<dbReference type="PANTHER" id="PTHR10291">
    <property type="entry name" value="DEHYDRODOLICHYL DIPHOSPHATE SYNTHASE FAMILY MEMBER"/>
    <property type="match status" value="1"/>
</dbReference>
<dbReference type="PROSITE" id="PS01066">
    <property type="entry name" value="UPP_SYNTHASE"/>
    <property type="match status" value="1"/>
</dbReference>
<keyword evidence="2 5" id="KW-0479">Metal-binding</keyword>
<dbReference type="GO" id="GO:0045547">
    <property type="term" value="F:ditrans,polycis-polyprenyl diphosphate synthase [(2E,6E)-farnesyl diphosphate specific] activity"/>
    <property type="evidence" value="ECO:0007669"/>
    <property type="project" value="TreeGrafter"/>
</dbReference>
<proteinExistence type="inferred from homology"/>
<evidence type="ECO:0000256" key="5">
    <source>
        <dbReference type="HAMAP-Rule" id="MF_01139"/>
    </source>
</evidence>
<dbReference type="EMBL" id="CADCTE010000008">
    <property type="protein sequence ID" value="CAA9212880.1"/>
    <property type="molecule type" value="Genomic_DNA"/>
</dbReference>
<dbReference type="GO" id="GO:0000287">
    <property type="term" value="F:magnesium ion binding"/>
    <property type="evidence" value="ECO:0007669"/>
    <property type="project" value="UniProtKB-UniRule"/>
</dbReference>
<evidence type="ECO:0000256" key="1">
    <source>
        <dbReference type="ARBA" id="ARBA00022679"/>
    </source>
</evidence>
<feature type="active site" description="Proton acceptor" evidence="5">
    <location>
        <position position="111"/>
    </location>
</feature>
<evidence type="ECO:0000256" key="3">
    <source>
        <dbReference type="ARBA" id="ARBA00022842"/>
    </source>
</evidence>
<evidence type="ECO:0000256" key="2">
    <source>
        <dbReference type="ARBA" id="ARBA00022723"/>
    </source>
</evidence>
<feature type="binding site" evidence="5">
    <location>
        <position position="63"/>
    </location>
    <ligand>
        <name>Mg(2+)</name>
        <dbReference type="ChEBI" id="CHEBI:18420"/>
    </ligand>
</feature>
<accession>A0A6J4H374</accession>
<dbReference type="FunFam" id="3.40.1180.10:FF:000003">
    <property type="entry name" value="Isoprenyl transferase 2"/>
    <property type="match status" value="1"/>
</dbReference>
<feature type="active site" evidence="5">
    <location>
        <position position="63"/>
    </location>
</feature>
<evidence type="ECO:0000256" key="4">
    <source>
        <dbReference type="ARBA" id="ARBA00038453"/>
    </source>
</evidence>
<name>A0A6J4H374_9MICC</name>
<dbReference type="HAMAP" id="MF_01139">
    <property type="entry name" value="ISPT"/>
    <property type="match status" value="1"/>
</dbReference>
<dbReference type="GO" id="GO:0033850">
    <property type="term" value="F:Z-farnesyl diphosphate synthase activity"/>
    <property type="evidence" value="ECO:0007669"/>
    <property type="project" value="TreeGrafter"/>
</dbReference>
<dbReference type="InterPro" id="IPR001441">
    <property type="entry name" value="UPP_synth-like"/>
</dbReference>
<dbReference type="InterPro" id="IPR018520">
    <property type="entry name" value="UPP_synth-like_CS"/>
</dbReference>
<comment type="function">
    <text evidence="5">Catalyzes the condensation of isopentenyl diphosphate (IPP) with allylic pyrophosphates generating different type of terpenoids.</text>
</comment>
<dbReference type="AlphaFoldDB" id="A0A6J4H374"/>
<feature type="binding site" evidence="5">
    <location>
        <begin position="238"/>
        <end position="240"/>
    </location>
    <ligand>
        <name>substrate</name>
    </ligand>
</feature>
<feature type="binding site" evidence="5">
    <location>
        <position position="251"/>
    </location>
    <ligand>
        <name>Mg(2+)</name>
        <dbReference type="ChEBI" id="CHEBI:18420"/>
    </ligand>
</feature>
<dbReference type="EC" id="2.5.1.-" evidence="5"/>
<dbReference type="CDD" id="cd00475">
    <property type="entry name" value="Cis_IPPS"/>
    <property type="match status" value="1"/>
</dbReference>
<evidence type="ECO:0000313" key="6">
    <source>
        <dbReference type="EMBL" id="CAA9212880.1"/>
    </source>
</evidence>
<keyword evidence="3 5" id="KW-0460">Magnesium</keyword>
<dbReference type="SUPFAM" id="SSF64005">
    <property type="entry name" value="Undecaprenyl diphosphate synthase"/>
    <property type="match status" value="1"/>
</dbReference>
<dbReference type="GO" id="GO:0016094">
    <property type="term" value="P:polyprenol biosynthetic process"/>
    <property type="evidence" value="ECO:0007669"/>
    <property type="project" value="TreeGrafter"/>
</dbReference>
<sequence>MISRRAGTVGVALPKARGHWTERKGDPGVFLKIPEFAYSFYERRLQRGLSPARIPHHIGVMVDGNRRWAKLAGAPTSHGHQAGADKIHEFLGWCEELGVDVVTLYMLSTDNMGRPQEEIEQLLDIIANTLDRLGESHRVRVQPVGALELLPEDLAGKLADLAAQTAEIDGVHVNVAVGYGGRREIVDAVKELLLNSAEKGKSLEQLAGELTDEHISSFLYTRGQQDPDLVIRTSGEQRLSGFLMWQSAYSEFYFCEALWPDFRRVDFLRALRDFGRRQRRFGS</sequence>
<dbReference type="Pfam" id="PF01255">
    <property type="entry name" value="Prenyltransf"/>
    <property type="match status" value="1"/>
</dbReference>
<dbReference type="Gene3D" id="3.40.1180.10">
    <property type="entry name" value="Decaprenyl diphosphate synthase-like"/>
    <property type="match status" value="1"/>
</dbReference>
<dbReference type="GO" id="GO:0005886">
    <property type="term" value="C:plasma membrane"/>
    <property type="evidence" value="ECO:0007669"/>
    <property type="project" value="TreeGrafter"/>
</dbReference>
<keyword evidence="1 5" id="KW-0808">Transferase</keyword>
<feature type="binding site" evidence="5">
    <location>
        <position position="114"/>
    </location>
    <ligand>
        <name>substrate</name>
    </ligand>
</feature>
<dbReference type="InterPro" id="IPR036424">
    <property type="entry name" value="UPP_synth-like_sf"/>
</dbReference>
<comment type="subunit">
    <text evidence="5">Homodimer.</text>
</comment>
<comment type="similarity">
    <text evidence="4">Belongs to the UPP synthase family. Z-FPP synthase subfamily.</text>
</comment>